<evidence type="ECO:0000313" key="4">
    <source>
        <dbReference type="WBParaSite" id="ACRNAN_scaffold1105.g18355.t1"/>
    </source>
</evidence>
<feature type="region of interest" description="Disordered" evidence="1">
    <location>
        <begin position="364"/>
        <end position="387"/>
    </location>
</feature>
<dbReference type="SUPFAM" id="SSF81383">
    <property type="entry name" value="F-box domain"/>
    <property type="match status" value="1"/>
</dbReference>
<dbReference type="InterPro" id="IPR032675">
    <property type="entry name" value="LRR_dom_sf"/>
</dbReference>
<dbReference type="WBParaSite" id="ACRNAN_scaffold1105.g18355.t1">
    <property type="protein sequence ID" value="ACRNAN_scaffold1105.g18355.t1"/>
    <property type="gene ID" value="ACRNAN_scaffold1105.g18355"/>
</dbReference>
<sequence length="506" mass="57117">MSEFPDSVLARIGSHLNAMDRMRLQATCRRFREIYSKWKDIVAIEIRSETYGYTENLGSSRVTFQFPISKVPKATFRVKITDDQGRVCRLRTVQDKSSAKALKTMLARIPCVHECTIWEACLTSEFASVISKLETIEVLRLWNCGRYFEKKNHSAKLINTLFSLPSMKSLLILDSTNTASAGASCRAGLSRSLALRIRAPIENLQLTGLHIPLKTMEILSHSLAPTLRRLAMGCTFGKESKRPQFIKAIQNFTSLNDLDLPPFIFHLSDLPVADGMIQKLLETLPLKAIGFRHYNSSVLFRWIEYQLPIKIRVLRIHHNGNRVPNFAQLGQEQPEEDFAAKKKTSVSSRYSILSASRSSIGSAEMAQSMANGSSSTNHSGSLSDREVTQATAKLAQASILSDRKDSITSTLALRRLTIFAIEERTKRRAQRIRRRNYSGVDVIYTQESHAGQEVLGRVADPMRSPHVYTKNNKREVRIIKGDLVRPIPLASLGMESDYELELDWDE</sequence>
<organism evidence="3 4">
    <name type="scientific">Acrobeloides nanus</name>
    <dbReference type="NCBI Taxonomy" id="290746"/>
    <lineage>
        <taxon>Eukaryota</taxon>
        <taxon>Metazoa</taxon>
        <taxon>Ecdysozoa</taxon>
        <taxon>Nematoda</taxon>
        <taxon>Chromadorea</taxon>
        <taxon>Rhabditida</taxon>
        <taxon>Tylenchina</taxon>
        <taxon>Cephalobomorpha</taxon>
        <taxon>Cephaloboidea</taxon>
        <taxon>Cephalobidae</taxon>
        <taxon>Acrobeloides</taxon>
    </lineage>
</organism>
<feature type="compositionally biased region" description="Low complexity" evidence="1">
    <location>
        <begin position="371"/>
        <end position="382"/>
    </location>
</feature>
<proteinExistence type="predicted"/>
<dbReference type="Gene3D" id="3.80.10.10">
    <property type="entry name" value="Ribonuclease Inhibitor"/>
    <property type="match status" value="1"/>
</dbReference>
<dbReference type="Pfam" id="PF00646">
    <property type="entry name" value="F-box"/>
    <property type="match status" value="1"/>
</dbReference>
<dbReference type="Proteomes" id="UP000887540">
    <property type="component" value="Unplaced"/>
</dbReference>
<dbReference type="CDD" id="cd09917">
    <property type="entry name" value="F-box_SF"/>
    <property type="match status" value="1"/>
</dbReference>
<name>A0A914CIM3_9BILA</name>
<feature type="domain" description="F-box" evidence="2">
    <location>
        <begin position="1"/>
        <end position="46"/>
    </location>
</feature>
<evidence type="ECO:0000313" key="3">
    <source>
        <dbReference type="Proteomes" id="UP000887540"/>
    </source>
</evidence>
<keyword evidence="3" id="KW-1185">Reference proteome</keyword>
<protein>
    <submittedName>
        <fullName evidence="4">F-box domain-containing protein</fullName>
    </submittedName>
</protein>
<dbReference type="AlphaFoldDB" id="A0A914CIM3"/>
<dbReference type="PROSITE" id="PS50181">
    <property type="entry name" value="FBOX"/>
    <property type="match status" value="1"/>
</dbReference>
<dbReference type="InterPro" id="IPR001810">
    <property type="entry name" value="F-box_dom"/>
</dbReference>
<dbReference type="InterPro" id="IPR036047">
    <property type="entry name" value="F-box-like_dom_sf"/>
</dbReference>
<evidence type="ECO:0000256" key="1">
    <source>
        <dbReference type="SAM" id="MobiDB-lite"/>
    </source>
</evidence>
<evidence type="ECO:0000259" key="2">
    <source>
        <dbReference type="PROSITE" id="PS50181"/>
    </source>
</evidence>
<reference evidence="4" key="1">
    <citation type="submission" date="2022-11" db="UniProtKB">
        <authorList>
            <consortium name="WormBaseParasite"/>
        </authorList>
    </citation>
    <scope>IDENTIFICATION</scope>
</reference>
<dbReference type="SMART" id="SM00256">
    <property type="entry name" value="FBOX"/>
    <property type="match status" value="1"/>
</dbReference>
<dbReference type="SUPFAM" id="SSF52047">
    <property type="entry name" value="RNI-like"/>
    <property type="match status" value="1"/>
</dbReference>
<accession>A0A914CIM3</accession>